<protein>
    <submittedName>
        <fullName evidence="6">Colicin V production protein</fullName>
    </submittedName>
</protein>
<accession>A0A0B4XIJ8</accession>
<dbReference type="KEGG" id="apac:S7S_08265"/>
<feature type="transmembrane region" description="Helical" evidence="5">
    <location>
        <begin position="100"/>
        <end position="125"/>
    </location>
</feature>
<dbReference type="AlphaFoldDB" id="A0A0B4XIJ8"/>
<evidence type="ECO:0000256" key="4">
    <source>
        <dbReference type="ARBA" id="ARBA00023136"/>
    </source>
</evidence>
<evidence type="ECO:0000256" key="5">
    <source>
        <dbReference type="SAM" id="Phobius"/>
    </source>
</evidence>
<gene>
    <name evidence="6" type="ORF">S7S_08265</name>
</gene>
<evidence type="ECO:0000256" key="3">
    <source>
        <dbReference type="ARBA" id="ARBA00022989"/>
    </source>
</evidence>
<dbReference type="Proteomes" id="UP000006764">
    <property type="component" value="Chromosome"/>
</dbReference>
<dbReference type="Pfam" id="PF02674">
    <property type="entry name" value="Colicin_V"/>
    <property type="match status" value="1"/>
</dbReference>
<keyword evidence="2 5" id="KW-0812">Transmembrane</keyword>
<keyword evidence="3 5" id="KW-1133">Transmembrane helix</keyword>
<dbReference type="HOGENOM" id="CLU_092720_2_3_6"/>
<dbReference type="OrthoDB" id="9810601at2"/>
<evidence type="ECO:0000313" key="6">
    <source>
        <dbReference type="EMBL" id="AJD48069.1"/>
    </source>
</evidence>
<keyword evidence="7" id="KW-1185">Reference proteome</keyword>
<comment type="subcellular location">
    <subcellularLocation>
        <location evidence="1">Membrane</location>
        <topology evidence="1">Multi-pass membrane protein</topology>
    </subcellularLocation>
</comment>
<feature type="transmembrane region" description="Helical" evidence="5">
    <location>
        <begin position="6"/>
        <end position="24"/>
    </location>
</feature>
<dbReference type="PANTHER" id="PTHR36926">
    <property type="entry name" value="COLICIN V PRODUCTION PROTEIN"/>
    <property type="match status" value="1"/>
</dbReference>
<proteinExistence type="predicted"/>
<dbReference type="EMBL" id="CP004387">
    <property type="protein sequence ID" value="AJD48069.1"/>
    <property type="molecule type" value="Genomic_DNA"/>
</dbReference>
<evidence type="ECO:0000256" key="2">
    <source>
        <dbReference type="ARBA" id="ARBA00022692"/>
    </source>
</evidence>
<name>A0A0B4XIJ8_9GAMM</name>
<dbReference type="GO" id="GO:0009403">
    <property type="term" value="P:toxin biosynthetic process"/>
    <property type="evidence" value="ECO:0007669"/>
    <property type="project" value="InterPro"/>
</dbReference>
<keyword evidence="4 5" id="KW-0472">Membrane</keyword>
<evidence type="ECO:0000313" key="7">
    <source>
        <dbReference type="Proteomes" id="UP000006764"/>
    </source>
</evidence>
<dbReference type="RefSeq" id="WP_008735946.1">
    <property type="nucleotide sequence ID" value="NZ_CP004387.1"/>
</dbReference>
<dbReference type="STRING" id="391936.S7S_08265"/>
<dbReference type="InterPro" id="IPR052719">
    <property type="entry name" value="CvpA-like"/>
</dbReference>
<reference evidence="6 7" key="1">
    <citation type="journal article" date="2012" name="J. Bacteriol.">
        <title>Genome sequence of an alkane-degrading bacterium, Alcanivorax pacificus type strain W11-5, isolated from deep sea sediment.</title>
        <authorList>
            <person name="Lai Q."/>
            <person name="Shao Z."/>
        </authorList>
    </citation>
    <scope>NUCLEOTIDE SEQUENCE [LARGE SCALE GENOMIC DNA]</scope>
    <source>
        <strain evidence="6 7">W11-5</strain>
    </source>
</reference>
<dbReference type="InterPro" id="IPR003825">
    <property type="entry name" value="Colicin-V_CvpA"/>
</dbReference>
<feature type="transmembrane region" description="Helical" evidence="5">
    <location>
        <begin position="64"/>
        <end position="88"/>
    </location>
</feature>
<dbReference type="PANTHER" id="PTHR36926:SF1">
    <property type="entry name" value="COLICIN V PRODUCTION PROTEIN"/>
    <property type="match status" value="1"/>
</dbReference>
<sequence length="165" mass="17706">MNLADGAILFIIAVSALISVRRGFMREAFSLVTWVAAFVVARLFGPGLEVMLEASIETPSVRMAVAFGLLFAGTLIVGALISHLLGELIRVTGLSGTDRLLGMVFGAVRGIVLVIVLVVLAAPIFTDDAWWQQSVLVPQFAMMEDWSRQVAGEFIAFVLNVGSQP</sequence>
<feature type="transmembrane region" description="Helical" evidence="5">
    <location>
        <begin position="31"/>
        <end position="52"/>
    </location>
</feature>
<evidence type="ECO:0000256" key="1">
    <source>
        <dbReference type="ARBA" id="ARBA00004141"/>
    </source>
</evidence>
<dbReference type="GO" id="GO:0016020">
    <property type="term" value="C:membrane"/>
    <property type="evidence" value="ECO:0007669"/>
    <property type="project" value="UniProtKB-SubCell"/>
</dbReference>
<organism evidence="6 7">
    <name type="scientific">Isoalcanivorax pacificus W11-5</name>
    <dbReference type="NCBI Taxonomy" id="391936"/>
    <lineage>
        <taxon>Bacteria</taxon>
        <taxon>Pseudomonadati</taxon>
        <taxon>Pseudomonadota</taxon>
        <taxon>Gammaproteobacteria</taxon>
        <taxon>Oceanospirillales</taxon>
        <taxon>Alcanivoracaceae</taxon>
        <taxon>Isoalcanivorax</taxon>
    </lineage>
</organism>